<keyword evidence="2" id="KW-0813">Transport</keyword>
<feature type="transmembrane region" description="Helical" evidence="7">
    <location>
        <begin position="144"/>
        <end position="166"/>
    </location>
</feature>
<evidence type="ECO:0000313" key="12">
    <source>
        <dbReference type="EMBL" id="CAB4825321.1"/>
    </source>
</evidence>
<keyword evidence="3" id="KW-1003">Cell membrane</keyword>
<keyword evidence="6 7" id="KW-0472">Membrane</keyword>
<dbReference type="PANTHER" id="PTHR23517:SF2">
    <property type="entry name" value="MULTIDRUG RESISTANCE PROTEIN MDTH"/>
    <property type="match status" value="1"/>
</dbReference>
<feature type="transmembrane region" description="Helical" evidence="7">
    <location>
        <begin position="178"/>
        <end position="195"/>
    </location>
</feature>
<evidence type="ECO:0000313" key="15">
    <source>
        <dbReference type="EMBL" id="CAB5050227.1"/>
    </source>
</evidence>
<name>A0A6J6ZXU2_9ZZZZ</name>
<reference evidence="12" key="1">
    <citation type="submission" date="2020-05" db="EMBL/GenBank/DDBJ databases">
        <authorList>
            <person name="Chiriac C."/>
            <person name="Salcher M."/>
            <person name="Ghai R."/>
            <person name="Kavagutti S V."/>
        </authorList>
    </citation>
    <scope>NUCLEOTIDE SEQUENCE</scope>
</reference>
<dbReference type="InterPro" id="IPR020846">
    <property type="entry name" value="MFS_dom"/>
</dbReference>
<accession>A0A6J6ZXU2</accession>
<dbReference type="EMBL" id="CAFBOJ010000067">
    <property type="protein sequence ID" value="CAB4980625.1"/>
    <property type="molecule type" value="Genomic_DNA"/>
</dbReference>
<dbReference type="InterPro" id="IPR036259">
    <property type="entry name" value="MFS_trans_sf"/>
</dbReference>
<dbReference type="GO" id="GO:0022857">
    <property type="term" value="F:transmembrane transporter activity"/>
    <property type="evidence" value="ECO:0007669"/>
    <property type="project" value="InterPro"/>
</dbReference>
<dbReference type="EMBL" id="CAFAZX010000007">
    <property type="protein sequence ID" value="CAB4840291.1"/>
    <property type="molecule type" value="Genomic_DNA"/>
</dbReference>
<evidence type="ECO:0000313" key="10">
    <source>
        <dbReference type="EMBL" id="CAB4699932.1"/>
    </source>
</evidence>
<evidence type="ECO:0000256" key="2">
    <source>
        <dbReference type="ARBA" id="ARBA00022448"/>
    </source>
</evidence>
<evidence type="ECO:0000256" key="7">
    <source>
        <dbReference type="SAM" id="Phobius"/>
    </source>
</evidence>
<sequence length="408" mass="44089">MPGSAKTPEHLSFQARVLLMGVLLSAIGNGLVLPYLFVYLHNVRGISSAITGVIVGFGALVSLSVSPLIGNLIDHWGPKPVLLVSLVVSGIGYFEQSSVHTASRGFLVMSICAIGQSAMWPSQSAIATELTTDAQRERYFGSQFALLNLGIGIGGIISSAFVSLTQPHTFEWLFRGDGISYFVYLIVALFLRDVGRRSKQERKENSERSGGWSEVLQDRVFVKVWIVATATTLLGYAQLEVGFASFATLVAHVKPSNIAWAYAANTIFIALFQLWVVKKLQKFDRAKSIALAALLWLGAWVALALSGLISGLAILMIIICQLIFAMGEMVWSPVMPSIVNQLAPIHLRGRYNSASANSWQIAAIIGPMVAGTLLGAGLEWVWIAGLVIGLATVSFFALRLKLPARVEN</sequence>
<feature type="domain" description="Major facilitator superfamily (MFS) profile" evidence="8">
    <location>
        <begin position="14"/>
        <end position="401"/>
    </location>
</feature>
<dbReference type="EMBL" id="CAFABI010000037">
    <property type="protein sequence ID" value="CAB4825321.1"/>
    <property type="molecule type" value="Genomic_DNA"/>
</dbReference>
<keyword evidence="4 7" id="KW-0812">Transmembrane</keyword>
<proteinExistence type="predicted"/>
<evidence type="ECO:0000313" key="11">
    <source>
        <dbReference type="EMBL" id="CAB4785983.1"/>
    </source>
</evidence>
<comment type="subcellular location">
    <subcellularLocation>
        <location evidence="1">Cell membrane</location>
        <topology evidence="1">Multi-pass membrane protein</topology>
    </subcellularLocation>
</comment>
<dbReference type="Pfam" id="PF07690">
    <property type="entry name" value="MFS_1"/>
    <property type="match status" value="2"/>
</dbReference>
<dbReference type="PANTHER" id="PTHR23517">
    <property type="entry name" value="RESISTANCE PROTEIN MDTM, PUTATIVE-RELATED-RELATED"/>
    <property type="match status" value="1"/>
</dbReference>
<dbReference type="InterPro" id="IPR050171">
    <property type="entry name" value="MFS_Transporters"/>
</dbReference>
<evidence type="ECO:0000256" key="4">
    <source>
        <dbReference type="ARBA" id="ARBA00022692"/>
    </source>
</evidence>
<evidence type="ECO:0000256" key="5">
    <source>
        <dbReference type="ARBA" id="ARBA00022989"/>
    </source>
</evidence>
<dbReference type="EMBL" id="CAEZWO010000072">
    <property type="protein sequence ID" value="CAB4662093.1"/>
    <property type="molecule type" value="Genomic_DNA"/>
</dbReference>
<evidence type="ECO:0000313" key="14">
    <source>
        <dbReference type="EMBL" id="CAB4980625.1"/>
    </source>
</evidence>
<protein>
    <submittedName>
        <fullName evidence="12">Unannotated protein</fullName>
    </submittedName>
</protein>
<evidence type="ECO:0000256" key="3">
    <source>
        <dbReference type="ARBA" id="ARBA00022475"/>
    </source>
</evidence>
<dbReference type="EMBL" id="CAFBQK010000065">
    <property type="protein sequence ID" value="CAB5050227.1"/>
    <property type="molecule type" value="Genomic_DNA"/>
</dbReference>
<dbReference type="AlphaFoldDB" id="A0A6J6ZXU2"/>
<evidence type="ECO:0000259" key="8">
    <source>
        <dbReference type="PROSITE" id="PS50850"/>
    </source>
</evidence>
<dbReference type="EMBL" id="CAEZYB010000031">
    <property type="protein sequence ID" value="CAB4699932.1"/>
    <property type="molecule type" value="Genomic_DNA"/>
</dbReference>
<dbReference type="PROSITE" id="PS50850">
    <property type="entry name" value="MFS"/>
    <property type="match status" value="1"/>
</dbReference>
<keyword evidence="5 7" id="KW-1133">Transmembrane helix</keyword>
<dbReference type="GO" id="GO:0005886">
    <property type="term" value="C:plasma membrane"/>
    <property type="evidence" value="ECO:0007669"/>
    <property type="project" value="UniProtKB-SubCell"/>
</dbReference>
<evidence type="ECO:0000313" key="13">
    <source>
        <dbReference type="EMBL" id="CAB4840291.1"/>
    </source>
</evidence>
<evidence type="ECO:0000256" key="1">
    <source>
        <dbReference type="ARBA" id="ARBA00004651"/>
    </source>
</evidence>
<feature type="transmembrane region" description="Helical" evidence="7">
    <location>
        <begin position="259"/>
        <end position="277"/>
    </location>
</feature>
<dbReference type="SUPFAM" id="SSF103473">
    <property type="entry name" value="MFS general substrate transporter"/>
    <property type="match status" value="1"/>
</dbReference>
<dbReference type="EMBL" id="CAEZZR010000198">
    <property type="protein sequence ID" value="CAB4785983.1"/>
    <property type="molecule type" value="Genomic_DNA"/>
</dbReference>
<evidence type="ECO:0000313" key="9">
    <source>
        <dbReference type="EMBL" id="CAB4662093.1"/>
    </source>
</evidence>
<dbReference type="InterPro" id="IPR011701">
    <property type="entry name" value="MFS"/>
</dbReference>
<organism evidence="12">
    <name type="scientific">freshwater metagenome</name>
    <dbReference type="NCBI Taxonomy" id="449393"/>
    <lineage>
        <taxon>unclassified sequences</taxon>
        <taxon>metagenomes</taxon>
        <taxon>ecological metagenomes</taxon>
    </lineage>
</organism>
<feature type="transmembrane region" description="Helical" evidence="7">
    <location>
        <begin position="49"/>
        <end position="70"/>
    </location>
</feature>
<feature type="transmembrane region" description="Helical" evidence="7">
    <location>
        <begin position="380"/>
        <end position="398"/>
    </location>
</feature>
<gene>
    <name evidence="9" type="ORF">UFOPK2254_00812</name>
    <name evidence="10" type="ORF">UFOPK2646_00408</name>
    <name evidence="11" type="ORF">UFOPK2907_01452</name>
    <name evidence="12" type="ORF">UFOPK3197_00470</name>
    <name evidence="13" type="ORF">UFOPK3241_00245</name>
    <name evidence="14" type="ORF">UFOPK3937_00710</name>
    <name evidence="15" type="ORF">UFOPK4265_00629</name>
</gene>
<evidence type="ECO:0000256" key="6">
    <source>
        <dbReference type="ARBA" id="ARBA00023136"/>
    </source>
</evidence>
<dbReference type="Gene3D" id="1.20.1250.20">
    <property type="entry name" value="MFS general substrate transporter like domains"/>
    <property type="match status" value="1"/>
</dbReference>
<feature type="transmembrane region" description="Helical" evidence="7">
    <location>
        <begin position="17"/>
        <end position="37"/>
    </location>
</feature>
<feature type="transmembrane region" description="Helical" evidence="7">
    <location>
        <begin position="289"/>
        <end position="308"/>
    </location>
</feature>
<feature type="transmembrane region" description="Helical" evidence="7">
    <location>
        <begin position="220"/>
        <end position="239"/>
    </location>
</feature>